<name>A0A0S3QUD3_THET7</name>
<keyword evidence="3" id="KW-1185">Reference proteome</keyword>
<feature type="coiled-coil region" evidence="1">
    <location>
        <begin position="25"/>
        <end position="97"/>
    </location>
</feature>
<sequence length="114" mass="13318">MNPWCLMSVITAFGLGAFIAGWQLIQAQERVNQQKEEELRRCKSEKEELEIQLNDSTAKLQSLEEENSALKEKIENLEKLVEEKEMEIASLKRMLNEKGGIKHKSRHRRPRILD</sequence>
<evidence type="ECO:0000256" key="1">
    <source>
        <dbReference type="SAM" id="Coils"/>
    </source>
</evidence>
<dbReference type="RefSeq" id="WP_068549912.1">
    <property type="nucleotide sequence ID" value="NZ_AP013035.1"/>
</dbReference>
<accession>A0A0S3QUD3</accession>
<reference evidence="3" key="1">
    <citation type="journal article" date="2018" name="Science">
        <title>A primordial and reversible TCA cycle in a facultatively chemolithoautotrophic thermophile.</title>
        <authorList>
            <person name="Nunoura T."/>
            <person name="Chikaraishi Y."/>
            <person name="Izaki R."/>
            <person name="Suwa T."/>
            <person name="Sato T."/>
            <person name="Harada T."/>
            <person name="Mori K."/>
            <person name="Kato Y."/>
            <person name="Miyazaki M."/>
            <person name="Shimamura S."/>
            <person name="Yanagawa K."/>
            <person name="Shuto A."/>
            <person name="Ohkouchi N."/>
            <person name="Fujita N."/>
            <person name="Takaki Y."/>
            <person name="Atomi H."/>
            <person name="Takai K."/>
        </authorList>
    </citation>
    <scope>NUCLEOTIDE SEQUENCE [LARGE SCALE GENOMIC DNA]</scope>
    <source>
        <strain evidence="3">DSM 17441 / JCM 13301 / NBRC 103674 / ABI70S6</strain>
    </source>
</reference>
<proteinExistence type="predicted"/>
<dbReference type="KEGG" id="ttk:TST_1124"/>
<keyword evidence="1" id="KW-0175">Coiled coil</keyword>
<dbReference type="STRING" id="1298851.TST_1124"/>
<gene>
    <name evidence="2" type="ORF">TST_1124</name>
</gene>
<dbReference type="EMBL" id="AP013035">
    <property type="protein sequence ID" value="BAT71916.1"/>
    <property type="molecule type" value="Genomic_DNA"/>
</dbReference>
<dbReference type="AlphaFoldDB" id="A0A0S3QUD3"/>
<evidence type="ECO:0000313" key="2">
    <source>
        <dbReference type="EMBL" id="BAT71916.1"/>
    </source>
</evidence>
<dbReference type="Gene3D" id="1.20.5.170">
    <property type="match status" value="1"/>
</dbReference>
<organism evidence="2 3">
    <name type="scientific">Thermosulfidibacter takaii (strain DSM 17441 / JCM 13301 / NBRC 103674 / ABI70S6)</name>
    <dbReference type="NCBI Taxonomy" id="1298851"/>
    <lineage>
        <taxon>Bacteria</taxon>
        <taxon>Pseudomonadati</taxon>
        <taxon>Thermosulfidibacterota</taxon>
        <taxon>Thermosulfidibacteria</taxon>
        <taxon>Thermosulfidibacterales</taxon>
        <taxon>Thermosulfidibacteraceae</taxon>
    </lineage>
</organism>
<evidence type="ECO:0000313" key="3">
    <source>
        <dbReference type="Proteomes" id="UP000063234"/>
    </source>
</evidence>
<protein>
    <submittedName>
        <fullName evidence="2">Chemotaxis protein MotB</fullName>
    </submittedName>
</protein>
<dbReference type="Proteomes" id="UP000063234">
    <property type="component" value="Chromosome"/>
</dbReference>